<keyword evidence="3" id="KW-1185">Reference proteome</keyword>
<proteinExistence type="predicted"/>
<feature type="compositionally biased region" description="Polar residues" evidence="1">
    <location>
        <begin position="61"/>
        <end position="71"/>
    </location>
</feature>
<evidence type="ECO:0000256" key="1">
    <source>
        <dbReference type="SAM" id="MobiDB-lite"/>
    </source>
</evidence>
<feature type="region of interest" description="Disordered" evidence="1">
    <location>
        <begin position="1"/>
        <end position="25"/>
    </location>
</feature>
<comment type="caution">
    <text evidence="2">The sequence shown here is derived from an EMBL/GenBank/DDBJ whole genome shotgun (WGS) entry which is preliminary data.</text>
</comment>
<evidence type="ECO:0000313" key="3">
    <source>
        <dbReference type="Proteomes" id="UP001500683"/>
    </source>
</evidence>
<organism evidence="2 3">
    <name type="scientific">Actinomadura miaoliensis</name>
    <dbReference type="NCBI Taxonomy" id="430685"/>
    <lineage>
        <taxon>Bacteria</taxon>
        <taxon>Bacillati</taxon>
        <taxon>Actinomycetota</taxon>
        <taxon>Actinomycetes</taxon>
        <taxon>Streptosporangiales</taxon>
        <taxon>Thermomonosporaceae</taxon>
        <taxon>Actinomadura</taxon>
    </lineage>
</organism>
<protein>
    <recommendedName>
        <fullName evidence="4">Transposase</fullName>
    </recommendedName>
</protein>
<evidence type="ECO:0008006" key="4">
    <source>
        <dbReference type="Google" id="ProtNLM"/>
    </source>
</evidence>
<name>A0ABP7WTV4_9ACTN</name>
<reference evidence="3" key="1">
    <citation type="journal article" date="2019" name="Int. J. Syst. Evol. Microbiol.">
        <title>The Global Catalogue of Microorganisms (GCM) 10K type strain sequencing project: providing services to taxonomists for standard genome sequencing and annotation.</title>
        <authorList>
            <consortium name="The Broad Institute Genomics Platform"/>
            <consortium name="The Broad Institute Genome Sequencing Center for Infectious Disease"/>
            <person name="Wu L."/>
            <person name="Ma J."/>
        </authorList>
    </citation>
    <scope>NUCLEOTIDE SEQUENCE [LARGE SCALE GENOMIC DNA]</scope>
    <source>
        <strain evidence="3">JCM 16702</strain>
    </source>
</reference>
<sequence length="107" mass="10979">MADTPGAEPGAAGDPPAAGLLDPPRAAADGAVDWAVEKTVDEAGTPSDPGGRPIRTAAPHSVQTLSGQSAPCPSRQGGCSKRRSSPQVEQYKGTSLGYDTDHVRMRR</sequence>
<dbReference type="RefSeq" id="WP_344956241.1">
    <property type="nucleotide sequence ID" value="NZ_BAAAZG010000055.1"/>
</dbReference>
<dbReference type="EMBL" id="BAAAZG010000055">
    <property type="protein sequence ID" value="GAA4096664.1"/>
    <property type="molecule type" value="Genomic_DNA"/>
</dbReference>
<feature type="region of interest" description="Disordered" evidence="1">
    <location>
        <begin position="38"/>
        <end position="107"/>
    </location>
</feature>
<gene>
    <name evidence="2" type="ORF">GCM10022214_70530</name>
</gene>
<evidence type="ECO:0000313" key="2">
    <source>
        <dbReference type="EMBL" id="GAA4096664.1"/>
    </source>
</evidence>
<accession>A0ABP7WTV4</accession>
<dbReference type="Proteomes" id="UP001500683">
    <property type="component" value="Unassembled WGS sequence"/>
</dbReference>